<evidence type="ECO:0000313" key="2">
    <source>
        <dbReference type="EMBL" id="NEG54749.1"/>
    </source>
</evidence>
<dbReference type="Proteomes" id="UP000483293">
    <property type="component" value="Unassembled WGS sequence"/>
</dbReference>
<feature type="region of interest" description="Disordered" evidence="1">
    <location>
        <begin position="528"/>
        <end position="557"/>
    </location>
</feature>
<accession>A0A6L9SRR6</accession>
<proteinExistence type="predicted"/>
<dbReference type="EMBL" id="WHZV01000001">
    <property type="protein sequence ID" value="NEG54749.1"/>
    <property type="molecule type" value="Genomic_DNA"/>
</dbReference>
<evidence type="ECO:0000313" key="3">
    <source>
        <dbReference type="Proteomes" id="UP000483293"/>
    </source>
</evidence>
<dbReference type="RefSeq" id="WP_163196417.1">
    <property type="nucleotide sequence ID" value="NZ_WHZV01000001.1"/>
</dbReference>
<evidence type="ECO:0000256" key="1">
    <source>
        <dbReference type="SAM" id="MobiDB-lite"/>
    </source>
</evidence>
<dbReference type="Pfam" id="PF25310">
    <property type="entry name" value="VG15"/>
    <property type="match status" value="1"/>
</dbReference>
<organism evidence="2 3">
    <name type="scientific">Bifidobacterium platyrrhinorum</name>
    <dbReference type="NCBI Taxonomy" id="2661628"/>
    <lineage>
        <taxon>Bacteria</taxon>
        <taxon>Bacillati</taxon>
        <taxon>Actinomycetota</taxon>
        <taxon>Actinomycetes</taxon>
        <taxon>Bifidobacteriales</taxon>
        <taxon>Bifidobacteriaceae</taxon>
        <taxon>Bifidobacterium</taxon>
    </lineage>
</organism>
<name>A0A6L9SRR6_9BIFI</name>
<keyword evidence="3" id="KW-1185">Reference proteome</keyword>
<comment type="caution">
    <text evidence="2">The sequence shown here is derived from an EMBL/GenBank/DDBJ whole genome shotgun (WGS) entry which is preliminary data.</text>
</comment>
<dbReference type="InterPro" id="IPR057369">
    <property type="entry name" value="VG15"/>
</dbReference>
<dbReference type="AlphaFoldDB" id="A0A6L9SRR6"/>
<sequence>MPVTTKDLNQLRTSQQEAVRLARLDLGELWWEISGLPAARQRDILLDLVPAIIHKHADASSTAAADWYERMYAKHFDDGFTAETENPNDDEAVRKLIRWKAGVLWDSPEKKANPDELLRYLNNLMDREIRNPGRQTIRRNARRDPHRPRYARVPNGRQPCAFCIMLASRGYVYASEDTADFGTSFHGGNCRCEIVPEWGKGSNRIEGYDPDEYLRIYETARKALETGVMPADLKAGLANIAPYREPKRGQSVYGPYDPNNVNSLSYLMRHMNPDKVGQGHKLIEAGKRRKGVPGEKILALKTMKPRTSLKEITHDEVNPLWDMWIRKKIENGYRPNFSKNPWGINCQRVVQAGELRLRGYDVQAVGNHRNSADGYYWNIADMWVDRNGDHRKFTRKHSNEATLKAMREYPPGTRFFVAGPWKNGGAHIWNAEIIETPSGWKSLRMYDYQSGDHLQYGYSNGKIPDCYPDDIKDGQLRFLRVDDMEPTDALLEGGRPSFKDAPAYAKPWVADPETVRSWSEWKLQRAHRDDTAWRQHSNEYDNWAESTPPSQGGHDDR</sequence>
<gene>
    <name evidence="2" type="ORF">GFD21_02945</name>
</gene>
<reference evidence="2 3" key="1">
    <citation type="submission" date="2019-10" db="EMBL/GenBank/DDBJ databases">
        <title>Bifidobacterium from non-human primates.</title>
        <authorList>
            <person name="Modesto M."/>
        </authorList>
    </citation>
    <scope>NUCLEOTIDE SEQUENCE [LARGE SCALE GENOMIC DNA]</scope>
    <source>
        <strain evidence="2 3">SMA15</strain>
    </source>
</reference>
<protein>
    <submittedName>
        <fullName evidence="2">Uncharacterized protein</fullName>
    </submittedName>
</protein>
<feature type="compositionally biased region" description="Basic and acidic residues" evidence="1">
    <location>
        <begin position="528"/>
        <end position="539"/>
    </location>
</feature>